<evidence type="ECO:0008006" key="4">
    <source>
        <dbReference type="Google" id="ProtNLM"/>
    </source>
</evidence>
<protein>
    <recommendedName>
        <fullName evidence="4">Secreted protein</fullName>
    </recommendedName>
</protein>
<dbReference type="GeneID" id="63855889"/>
<dbReference type="Proteomes" id="UP000800039">
    <property type="component" value="Unassembled WGS sequence"/>
</dbReference>
<proteinExistence type="predicted"/>
<evidence type="ECO:0000313" key="2">
    <source>
        <dbReference type="EMBL" id="KAF1848190.1"/>
    </source>
</evidence>
<organism evidence="2 3">
    <name type="scientific">Cucurbitaria berberidis CBS 394.84</name>
    <dbReference type="NCBI Taxonomy" id="1168544"/>
    <lineage>
        <taxon>Eukaryota</taxon>
        <taxon>Fungi</taxon>
        <taxon>Dikarya</taxon>
        <taxon>Ascomycota</taxon>
        <taxon>Pezizomycotina</taxon>
        <taxon>Dothideomycetes</taxon>
        <taxon>Pleosporomycetidae</taxon>
        <taxon>Pleosporales</taxon>
        <taxon>Pleosporineae</taxon>
        <taxon>Cucurbitariaceae</taxon>
        <taxon>Cucurbitaria</taxon>
    </lineage>
</organism>
<keyword evidence="3" id="KW-1185">Reference proteome</keyword>
<feature type="chain" id="PRO_5040179748" description="Secreted protein" evidence="1">
    <location>
        <begin position="17"/>
        <end position="132"/>
    </location>
</feature>
<evidence type="ECO:0000256" key="1">
    <source>
        <dbReference type="SAM" id="SignalP"/>
    </source>
</evidence>
<sequence length="132" mass="14795">MLTLFLLKWLLAGCCRLRHCPASLSAHLDPTIIDKPASSDSPSLYTAVHCRPTMIATINDLQLHHLLTSYHVPDCSRVCARHLCSRCAWCSANIVAVARRTVAFGAAYAYRSRHVRNPKFGHTCLRPWLSHC</sequence>
<comment type="caution">
    <text evidence="2">The sequence shown here is derived from an EMBL/GenBank/DDBJ whole genome shotgun (WGS) entry which is preliminary data.</text>
</comment>
<name>A0A9P4GMA3_9PLEO</name>
<keyword evidence="1" id="KW-0732">Signal</keyword>
<dbReference type="RefSeq" id="XP_040790753.1">
    <property type="nucleotide sequence ID" value="XM_040938633.1"/>
</dbReference>
<dbReference type="EMBL" id="ML976615">
    <property type="protein sequence ID" value="KAF1848190.1"/>
    <property type="molecule type" value="Genomic_DNA"/>
</dbReference>
<gene>
    <name evidence="2" type="ORF">K460DRAFT_68889</name>
</gene>
<reference evidence="2" key="1">
    <citation type="submission" date="2020-01" db="EMBL/GenBank/DDBJ databases">
        <authorList>
            <consortium name="DOE Joint Genome Institute"/>
            <person name="Haridas S."/>
            <person name="Albert R."/>
            <person name="Binder M."/>
            <person name="Bloem J."/>
            <person name="Labutti K."/>
            <person name="Salamov A."/>
            <person name="Andreopoulos B."/>
            <person name="Baker S.E."/>
            <person name="Barry K."/>
            <person name="Bills G."/>
            <person name="Bluhm B.H."/>
            <person name="Cannon C."/>
            <person name="Castanera R."/>
            <person name="Culley D.E."/>
            <person name="Daum C."/>
            <person name="Ezra D."/>
            <person name="Gonzalez J.B."/>
            <person name="Henrissat B."/>
            <person name="Kuo A."/>
            <person name="Liang C."/>
            <person name="Lipzen A."/>
            <person name="Lutzoni F."/>
            <person name="Magnuson J."/>
            <person name="Mondo S."/>
            <person name="Nolan M."/>
            <person name="Ohm R."/>
            <person name="Pangilinan J."/>
            <person name="Park H.-J."/>
            <person name="Ramirez L."/>
            <person name="Alfaro M."/>
            <person name="Sun H."/>
            <person name="Tritt A."/>
            <person name="Yoshinaga Y."/>
            <person name="Zwiers L.-H."/>
            <person name="Turgeon B.G."/>
            <person name="Goodwin S.B."/>
            <person name="Spatafora J.W."/>
            <person name="Crous P.W."/>
            <person name="Grigoriev I.V."/>
        </authorList>
    </citation>
    <scope>NUCLEOTIDE SEQUENCE</scope>
    <source>
        <strain evidence="2">CBS 394.84</strain>
    </source>
</reference>
<accession>A0A9P4GMA3</accession>
<feature type="signal peptide" evidence="1">
    <location>
        <begin position="1"/>
        <end position="16"/>
    </location>
</feature>
<dbReference type="AlphaFoldDB" id="A0A9P4GMA3"/>
<evidence type="ECO:0000313" key="3">
    <source>
        <dbReference type="Proteomes" id="UP000800039"/>
    </source>
</evidence>